<dbReference type="Pfam" id="PF19081">
    <property type="entry name" value="Ig_7"/>
    <property type="match status" value="2"/>
</dbReference>
<dbReference type="NCBIfam" id="TIGR04131">
    <property type="entry name" value="Bac_Flav_CTERM"/>
    <property type="match status" value="1"/>
</dbReference>
<keyword evidence="4" id="KW-1185">Reference proteome</keyword>
<evidence type="ECO:0000313" key="4">
    <source>
        <dbReference type="Proteomes" id="UP000558089"/>
    </source>
</evidence>
<reference evidence="3 4" key="1">
    <citation type="submission" date="2020-01" db="EMBL/GenBank/DDBJ databases">
        <title>Draft Genome Analysis of Muricauda sp. HICW Isolated from coastal seawater of PR China.</title>
        <authorList>
            <person name="Chen M.-X."/>
        </authorList>
    </citation>
    <scope>NUCLEOTIDE SEQUENCE [LARGE SCALE GENOMIC DNA]</scope>
    <source>
        <strain evidence="3 4">HICW</strain>
    </source>
</reference>
<keyword evidence="1" id="KW-0732">Signal</keyword>
<dbReference type="EMBL" id="WYET01000007">
    <property type="protein sequence ID" value="NVN19375.1"/>
    <property type="molecule type" value="Genomic_DNA"/>
</dbReference>
<accession>A0A850NLW4</accession>
<name>A0A850NLW4_9FLAO</name>
<organism evidence="3 4">
    <name type="scientific">Flagellimonas chongwuensis</name>
    <dbReference type="NCBI Taxonomy" id="2697365"/>
    <lineage>
        <taxon>Bacteria</taxon>
        <taxon>Pseudomonadati</taxon>
        <taxon>Bacteroidota</taxon>
        <taxon>Flavobacteriia</taxon>
        <taxon>Flavobacteriales</taxon>
        <taxon>Flavobacteriaceae</taxon>
        <taxon>Flagellimonas</taxon>
    </lineage>
</organism>
<evidence type="ECO:0000259" key="2">
    <source>
        <dbReference type="Pfam" id="PF19081"/>
    </source>
</evidence>
<dbReference type="InterPro" id="IPR044023">
    <property type="entry name" value="Ig_7"/>
</dbReference>
<feature type="domain" description="Ig-like" evidence="2">
    <location>
        <begin position="373"/>
        <end position="453"/>
    </location>
</feature>
<dbReference type="Pfam" id="PF13585">
    <property type="entry name" value="CHU_C"/>
    <property type="match status" value="1"/>
</dbReference>
<feature type="chain" id="PRO_5032372089" evidence="1">
    <location>
        <begin position="27"/>
        <end position="1005"/>
    </location>
</feature>
<protein>
    <submittedName>
        <fullName evidence="3">T9SS type B sorting domain-containing protein</fullName>
    </submittedName>
</protein>
<evidence type="ECO:0000313" key="3">
    <source>
        <dbReference type="EMBL" id="NVN19375.1"/>
    </source>
</evidence>
<dbReference type="InterPro" id="IPR026341">
    <property type="entry name" value="T9SS_type_B"/>
</dbReference>
<dbReference type="Proteomes" id="UP000558089">
    <property type="component" value="Unassembled WGS sequence"/>
</dbReference>
<gene>
    <name evidence="3" type="ORF">GUA46_13580</name>
</gene>
<evidence type="ECO:0000256" key="1">
    <source>
        <dbReference type="SAM" id="SignalP"/>
    </source>
</evidence>
<comment type="caution">
    <text evidence="3">The sequence shown here is derived from an EMBL/GenBank/DDBJ whole genome shotgun (WGS) entry which is preliminary data.</text>
</comment>
<dbReference type="InterPro" id="IPR013783">
    <property type="entry name" value="Ig-like_fold"/>
</dbReference>
<dbReference type="AlphaFoldDB" id="A0A850NLW4"/>
<sequence>MDQVLLCLKKCLFTILILSINWTVGAQTFATTVNSENEVDNSANAIDGNLSTQATIRASSGLALGAGAYDGHLELEFPSTLPSNTQSFVKIDTEDDLLPSLLGGSLGGLLADVLGTVLIGNQEFTVTISNNGAMLLQESSGSNNAFSSDQLRVVTDANNDFFLAISPSADYNRVRIDNQIGAILGLFNTRALDVFGAFSGSDPNVCGTPSYTSFDGSGLSLDLLGLGGAGVTDSHLAIDGDPNTASEIGLGVLGVAASIEQTIYFESLSQSGDNFYIQLAIDPSLLSLGLANNIQVIAQNGSNSPTFNGSLSSLLDLDLLGLLEGGQVATIPIDPTGQANRITLRLSSLLNVDIAQSINLYEVFRAPALPDLDADSQDVSICSGESVDLVATTVGGAELRWYNAQTGGTLLATVNSGDPYTTPVLTSSTTYFVASADPACPEESPRIPVEVNVVDIPTAADIDISGDESPICSSNDVVLIPSSDIDGTYTWFFDVNATSEITDGLTVGSVNYSIDPQDGSLTITGLDEAGSPYNYFVRVTESSAGCENPAGDLQSTTVEIVDSGASISIDATPEITLDILADIFQLDPTFNVSGSISGDASPGDAIILNVNGQSFNGVLDTNLDFSVDVNGIDLSLDANSTIDVFVDAGLCTLTGGIEIDIPDLIIDDLVQTFCASDNPTLLDLVVNVNDVLFFDSLDADLALDLSTPLVDGEVYFAGILDVPIEVLVRVGISVNLIDPPAPTTSETEQTFCASENATLADLQVNESSVLFYSDAEGNNLLDPSTPLVDQESYFVSNVSPEGCESTSLLEVSVLVEEGEPITVSGQSEDTCLNEEYTYTTESGKQNYTWTVTGGTVVDGGGTSDDFVSVTWNSLDNNSISVAYDDPVSCTSTDSFQLDIATIECGEVLDEEFCLRVYNEFSPNNDGFNDFFEIECIEDYSNTIEVFNRNGNTVFKAVDYRNTWDGIANVNGILNKGDHLPSGTYYYVINIPELDRNLVGWLQLAR</sequence>
<feature type="domain" description="Ig-like" evidence="2">
    <location>
        <begin position="739"/>
        <end position="815"/>
    </location>
</feature>
<dbReference type="Gene3D" id="2.60.40.10">
    <property type="entry name" value="Immunoglobulins"/>
    <property type="match status" value="1"/>
</dbReference>
<feature type="signal peptide" evidence="1">
    <location>
        <begin position="1"/>
        <end position="26"/>
    </location>
</feature>
<proteinExistence type="predicted"/>